<dbReference type="PANTHER" id="PTHR11228:SF22">
    <property type="entry name" value="PEPTIDE BIOSYNTHESIS PROTEIN YYDG-RELATED"/>
    <property type="match status" value="1"/>
</dbReference>
<protein>
    <recommendedName>
        <fullName evidence="5">Radical SAM core domain-containing protein</fullName>
    </recommendedName>
</protein>
<dbReference type="Pfam" id="PF04055">
    <property type="entry name" value="Radical_SAM"/>
    <property type="match status" value="1"/>
</dbReference>
<gene>
    <name evidence="6" type="ORF">AVDCRST_MAG06-2395</name>
</gene>
<organism evidence="6">
    <name type="scientific">uncultured Nocardioides sp</name>
    <dbReference type="NCBI Taxonomy" id="198441"/>
    <lineage>
        <taxon>Bacteria</taxon>
        <taxon>Bacillati</taxon>
        <taxon>Actinomycetota</taxon>
        <taxon>Actinomycetes</taxon>
        <taxon>Propionibacteriales</taxon>
        <taxon>Nocardioidaceae</taxon>
        <taxon>Nocardioides</taxon>
        <taxon>environmental samples</taxon>
    </lineage>
</organism>
<dbReference type="GO" id="GO:0046872">
    <property type="term" value="F:metal ion binding"/>
    <property type="evidence" value="ECO:0007669"/>
    <property type="project" value="UniProtKB-KW"/>
</dbReference>
<keyword evidence="3" id="KW-0408">Iron</keyword>
<feature type="domain" description="Radical SAM core" evidence="5">
    <location>
        <begin position="115"/>
        <end position="339"/>
    </location>
</feature>
<evidence type="ECO:0000256" key="4">
    <source>
        <dbReference type="ARBA" id="ARBA00023014"/>
    </source>
</evidence>
<dbReference type="CDD" id="cd01335">
    <property type="entry name" value="Radical_SAM"/>
    <property type="match status" value="1"/>
</dbReference>
<keyword evidence="1" id="KW-0949">S-adenosyl-L-methionine</keyword>
<dbReference type="InterPro" id="IPR058240">
    <property type="entry name" value="rSAM_sf"/>
</dbReference>
<dbReference type="EMBL" id="CADCUP010000160">
    <property type="protein sequence ID" value="CAA9404092.1"/>
    <property type="molecule type" value="Genomic_DNA"/>
</dbReference>
<dbReference type="PANTHER" id="PTHR11228">
    <property type="entry name" value="RADICAL SAM DOMAIN PROTEIN"/>
    <property type="match status" value="1"/>
</dbReference>
<accession>A0A6J4P254</accession>
<dbReference type="InterPro" id="IPR050377">
    <property type="entry name" value="Radical_SAM_PqqE_MftC-like"/>
</dbReference>
<dbReference type="GO" id="GO:0051536">
    <property type="term" value="F:iron-sulfur cluster binding"/>
    <property type="evidence" value="ECO:0007669"/>
    <property type="project" value="UniProtKB-KW"/>
</dbReference>
<evidence type="ECO:0000259" key="5">
    <source>
        <dbReference type="PROSITE" id="PS51918"/>
    </source>
</evidence>
<dbReference type="SUPFAM" id="SSF64307">
    <property type="entry name" value="SirA-like"/>
    <property type="match status" value="1"/>
</dbReference>
<evidence type="ECO:0000256" key="2">
    <source>
        <dbReference type="ARBA" id="ARBA00022723"/>
    </source>
</evidence>
<dbReference type="Gene3D" id="3.20.20.70">
    <property type="entry name" value="Aldolase class I"/>
    <property type="match status" value="1"/>
</dbReference>
<keyword evidence="2" id="KW-0479">Metal-binding</keyword>
<dbReference type="SFLD" id="SFLDG01067">
    <property type="entry name" value="SPASM/twitch_domain_containing"/>
    <property type="match status" value="1"/>
</dbReference>
<dbReference type="SFLD" id="SFLDS00029">
    <property type="entry name" value="Radical_SAM"/>
    <property type="match status" value="1"/>
</dbReference>
<dbReference type="RefSeq" id="WP_295659863.1">
    <property type="nucleotide sequence ID" value="NZ_CADCUP010000160.1"/>
</dbReference>
<dbReference type="PROSITE" id="PS51918">
    <property type="entry name" value="RADICAL_SAM"/>
    <property type="match status" value="1"/>
</dbReference>
<dbReference type="InterPro" id="IPR013785">
    <property type="entry name" value="Aldolase_TIM"/>
</dbReference>
<dbReference type="InterPro" id="IPR007197">
    <property type="entry name" value="rSAM"/>
</dbReference>
<dbReference type="InterPro" id="IPR036868">
    <property type="entry name" value="TusA-like_sf"/>
</dbReference>
<dbReference type="AlphaFoldDB" id="A0A6J4P254"/>
<proteinExistence type="predicted"/>
<evidence type="ECO:0000256" key="1">
    <source>
        <dbReference type="ARBA" id="ARBA00022691"/>
    </source>
</evidence>
<reference evidence="6" key="1">
    <citation type="submission" date="2020-02" db="EMBL/GenBank/DDBJ databases">
        <authorList>
            <person name="Meier V. D."/>
        </authorList>
    </citation>
    <scope>NUCLEOTIDE SEQUENCE</scope>
    <source>
        <strain evidence="6">AVDCRST_MAG06</strain>
    </source>
</reference>
<evidence type="ECO:0000313" key="6">
    <source>
        <dbReference type="EMBL" id="CAA9404092.1"/>
    </source>
</evidence>
<sequence length="373" mass="40134">MRSSDAVLTTVLPEPGLDHVPTPAGPVERLVDGGDLDCGSGLLLLITRSMRRLGEGGHLGIRSAEPSVTVDLPEWADLVGHDIVARHAQSESGPWWFVVEKAGAQTSTVFSTGSRTPVGQRLWVYSNFDCNLACDYCCSQSSPKAQARRFPVETARQAFEEFGAIGGREVFITGGEPFMHPDLGALVEAAEGLERTVLTNAMILQRGRRREVLEALDRSVTLQVSLDSATADLHDRQRGAGSWSKALSGIELAASLGFRVRIAATLYDEDPAGVRDLHRRLDSLHIAAEDRVIRPVAQEGFADQGIHVSLGNLEPEPTLTVDGAWWHPVAVTNPNMRIADAPLPVSEVIGVVRDAVAVQDAATAAGREVFRCA</sequence>
<evidence type="ECO:0000256" key="3">
    <source>
        <dbReference type="ARBA" id="ARBA00023004"/>
    </source>
</evidence>
<dbReference type="GO" id="GO:0003824">
    <property type="term" value="F:catalytic activity"/>
    <property type="evidence" value="ECO:0007669"/>
    <property type="project" value="InterPro"/>
</dbReference>
<name>A0A6J4P254_9ACTN</name>
<dbReference type="SUPFAM" id="SSF102114">
    <property type="entry name" value="Radical SAM enzymes"/>
    <property type="match status" value="1"/>
</dbReference>
<keyword evidence="4" id="KW-0411">Iron-sulfur</keyword>